<evidence type="ECO:0000313" key="2">
    <source>
        <dbReference type="Proteomes" id="UP000190065"/>
    </source>
</evidence>
<dbReference type="AlphaFoldDB" id="A0A1T4MIN7"/>
<evidence type="ECO:0008006" key="3">
    <source>
        <dbReference type="Google" id="ProtNLM"/>
    </source>
</evidence>
<gene>
    <name evidence="1" type="ORF">SAMN02745202_00760</name>
</gene>
<protein>
    <recommendedName>
        <fullName evidence="3">Pilus assembly protein HicB</fullName>
    </recommendedName>
</protein>
<sequence length="134" mass="14835">MEKVIAKVEREVGERNFSCYMSVKSVHAGVLGQGNSAREAMADMLQGWEDTKDDLRACGIEVPPIDIKYKFDIGALFNYYDFINVAGVSREIGISSAVMRQYATGARKPSQERKEQIIKGIKALAKKIESVSVS</sequence>
<name>A0A1T4MIN7_9BACT</name>
<accession>A0A1T4MIN7</accession>
<evidence type="ECO:0000313" key="1">
    <source>
        <dbReference type="EMBL" id="SJZ66715.1"/>
    </source>
</evidence>
<dbReference type="RefSeq" id="WP_025069969.1">
    <property type="nucleotide sequence ID" value="NZ_FUXK01000006.1"/>
</dbReference>
<reference evidence="1 2" key="1">
    <citation type="submission" date="2017-02" db="EMBL/GenBank/DDBJ databases">
        <authorList>
            <person name="Peterson S.W."/>
        </authorList>
    </citation>
    <scope>NUCLEOTIDE SEQUENCE [LARGE SCALE GENOMIC DNA]</scope>
    <source>
        <strain evidence="1 2">ATCC 43324</strain>
    </source>
</reference>
<dbReference type="STRING" id="28136.SAMN02745202_00760"/>
<dbReference type="EMBL" id="FUXK01000006">
    <property type="protein sequence ID" value="SJZ66715.1"/>
    <property type="molecule type" value="Genomic_DNA"/>
</dbReference>
<proteinExistence type="predicted"/>
<dbReference type="Proteomes" id="UP000190065">
    <property type="component" value="Unassembled WGS sequence"/>
</dbReference>
<organism evidence="1 2">
    <name type="scientific">Segatella oulorum</name>
    <dbReference type="NCBI Taxonomy" id="28136"/>
    <lineage>
        <taxon>Bacteria</taxon>
        <taxon>Pseudomonadati</taxon>
        <taxon>Bacteroidota</taxon>
        <taxon>Bacteroidia</taxon>
        <taxon>Bacteroidales</taxon>
        <taxon>Prevotellaceae</taxon>
        <taxon>Segatella</taxon>
    </lineage>
</organism>